<sequence length="206" mass="23936">MTFLSCCCNSSNIWCWFCYVVILNDIIHSCLHGTERMIFFFNSKNTILNKLIMKKYLVVDCDSPLPTLCYESVASKKQRIMKKITENVSKLKKGENILVGVTWDEDDEDLVNRHETCLQTVIEMINMSANKTLFEDYMIIGGKSMDIEAGLDKPRDLDSKLVILSDRPSTMQLMKEKNCWANKHCKLNNTLLSLKATKKDRRHRRR</sequence>
<dbReference type="EMBL" id="MF768985">
    <property type="protein sequence ID" value="ATU83470.1"/>
    <property type="molecule type" value="Genomic_DNA"/>
</dbReference>
<dbReference type="Proteomes" id="UP000267516">
    <property type="component" value="Segment"/>
</dbReference>
<organism evidence="1">
    <name type="scientific">White spot syndrome virus</name>
    <dbReference type="NCBI Taxonomy" id="342409"/>
    <lineage>
        <taxon>Viruses</taxon>
        <taxon>Viruses incertae sedis</taxon>
        <taxon>Naldaviricetes</taxon>
        <taxon>Nimaviridae</taxon>
        <taxon>Whispovirus</taxon>
    </lineage>
</organism>
<evidence type="ECO:0000313" key="1">
    <source>
        <dbReference type="EMBL" id="ATU83470.1"/>
    </source>
</evidence>
<name>A0A2D3I500_9VIRU</name>
<reference evidence="1" key="1">
    <citation type="journal article" date="2018" name="Aquaculture">
        <title>Complete genome sequence of a white spot syndrome virus associated with a disease incursion in Australia.</title>
        <authorList>
            <person name="Oakey J."/>
            <person name="Smith C.S."/>
        </authorList>
    </citation>
    <scope>NUCLEOTIDE SEQUENCE [LARGE SCALE GENOMIC DNA]</scope>
    <source>
        <strain evidence="1">WSSV-AU</strain>
    </source>
</reference>
<protein>
    <submittedName>
        <fullName evidence="1">ORF1035</fullName>
    </submittedName>
</protein>
<accession>A0A2D3I500</accession>
<proteinExistence type="predicted"/>